<proteinExistence type="inferred from homology"/>
<dbReference type="Pfam" id="PF02870">
    <property type="entry name" value="Methyltransf_1N"/>
    <property type="match status" value="1"/>
</dbReference>
<dbReference type="InterPro" id="IPR014048">
    <property type="entry name" value="MethylDNA_cys_MeTrfase_DNA-bd"/>
</dbReference>
<dbReference type="SUPFAM" id="SSF46767">
    <property type="entry name" value="Methylated DNA-protein cysteine methyltransferase, C-terminal domain"/>
    <property type="match status" value="1"/>
</dbReference>
<keyword evidence="6 8" id="KW-0234">DNA repair</keyword>
<keyword evidence="5 8" id="KW-0227">DNA damage</keyword>
<dbReference type="Gene3D" id="1.10.10.10">
    <property type="entry name" value="Winged helix-like DNA-binding domain superfamily/Winged helix DNA-binding domain"/>
    <property type="match status" value="1"/>
</dbReference>
<keyword evidence="3 8" id="KW-0489">Methyltransferase</keyword>
<organism evidence="11 12">
    <name type="scientific">Streptococcus sobrinus</name>
    <dbReference type="NCBI Taxonomy" id="1310"/>
    <lineage>
        <taxon>Bacteria</taxon>
        <taxon>Bacillati</taxon>
        <taxon>Bacillota</taxon>
        <taxon>Bacilli</taxon>
        <taxon>Lactobacillales</taxon>
        <taxon>Streptococcaceae</taxon>
        <taxon>Streptococcus</taxon>
    </lineage>
</organism>
<dbReference type="PANTHER" id="PTHR10815:SF5">
    <property type="entry name" value="METHYLATED-DNA--PROTEIN-CYSTEINE METHYLTRANSFERASE"/>
    <property type="match status" value="1"/>
</dbReference>
<evidence type="ECO:0000256" key="3">
    <source>
        <dbReference type="ARBA" id="ARBA00022603"/>
    </source>
</evidence>
<evidence type="ECO:0000256" key="4">
    <source>
        <dbReference type="ARBA" id="ARBA00022679"/>
    </source>
</evidence>
<comment type="function">
    <text evidence="8">Involved in the cellular defense against the biological effects of O6-methylguanine (O6-MeG) and O4-methylthymine (O4-MeT) in DNA. Repairs the methylated nucleobase in DNA by stoichiometrically transferring the methyl group to a cysteine residue in the enzyme. This is a suicide reaction: the enzyme is irreversibly inactivated.</text>
</comment>
<dbReference type="CDD" id="cd06445">
    <property type="entry name" value="ATase"/>
    <property type="match status" value="1"/>
</dbReference>
<dbReference type="PROSITE" id="PS00374">
    <property type="entry name" value="MGMT"/>
    <property type="match status" value="1"/>
</dbReference>
<evidence type="ECO:0000313" key="11">
    <source>
        <dbReference type="EMBL" id="AWN20298.1"/>
    </source>
</evidence>
<evidence type="ECO:0000259" key="10">
    <source>
        <dbReference type="Pfam" id="PF02870"/>
    </source>
</evidence>
<comment type="catalytic activity">
    <reaction evidence="1 8">
        <text>a 4-O-methyl-thymidine in DNA + L-cysteinyl-[protein] = a thymidine in DNA + S-methyl-L-cysteinyl-[protein]</text>
        <dbReference type="Rhea" id="RHEA:53428"/>
        <dbReference type="Rhea" id="RHEA-COMP:10131"/>
        <dbReference type="Rhea" id="RHEA-COMP:10132"/>
        <dbReference type="Rhea" id="RHEA-COMP:13555"/>
        <dbReference type="Rhea" id="RHEA-COMP:13556"/>
        <dbReference type="ChEBI" id="CHEBI:29950"/>
        <dbReference type="ChEBI" id="CHEBI:82612"/>
        <dbReference type="ChEBI" id="CHEBI:137386"/>
        <dbReference type="ChEBI" id="CHEBI:137387"/>
        <dbReference type="EC" id="2.1.1.63"/>
    </reaction>
</comment>
<dbReference type="SUPFAM" id="SSF53155">
    <property type="entry name" value="Methylated DNA-protein cysteine methyltransferase domain"/>
    <property type="match status" value="1"/>
</dbReference>
<keyword evidence="12" id="KW-1185">Reference proteome</keyword>
<dbReference type="Gene3D" id="3.30.160.70">
    <property type="entry name" value="Methylated DNA-protein cysteine methyltransferase domain"/>
    <property type="match status" value="1"/>
</dbReference>
<accession>A0ABM6W4T7</accession>
<dbReference type="PANTHER" id="PTHR10815">
    <property type="entry name" value="METHYLATED-DNA--PROTEIN-CYSTEINE METHYLTRANSFERASE"/>
    <property type="match status" value="1"/>
</dbReference>
<dbReference type="Pfam" id="PF01035">
    <property type="entry name" value="DNA_binding_1"/>
    <property type="match status" value="1"/>
</dbReference>
<evidence type="ECO:0000256" key="1">
    <source>
        <dbReference type="ARBA" id="ARBA00001286"/>
    </source>
</evidence>
<gene>
    <name evidence="11" type="ORF">DK182_02610</name>
</gene>
<dbReference type="RefSeq" id="WP_002962925.1">
    <property type="nucleotide sequence ID" value="NZ_CP029490.1"/>
</dbReference>
<sequence>MIDKQIYQSPLGPISLLADDQDLLGCWFLGQKYFERGFEKEPLAEENSPVLTQAKSWLDAYFAGQNPQPADFLAPRGTTFQKQVWQVLREIPTGSSLTYGQIAERINCRSAQAVGSAVGKNPLSIFIPCHRVLGSQGQLTGYAGGLDKKVWLLEHEGHVIKLRK</sequence>
<feature type="active site" description="Nucleophile; methyl group acceptor" evidence="8">
    <location>
        <position position="129"/>
    </location>
</feature>
<reference evidence="11 12" key="1">
    <citation type="submission" date="2018-05" db="EMBL/GenBank/DDBJ databases">
        <title>Complete genome sequences of Streptococcus sobrinus.</title>
        <authorList>
            <person name="Sales M."/>
            <person name="Jensen P.A."/>
        </authorList>
    </citation>
    <scope>NUCLEOTIDE SEQUENCE [LARGE SCALE GENOMIC DNA]</scope>
    <source>
        <strain evidence="11 12">SL1</strain>
    </source>
</reference>
<dbReference type="InterPro" id="IPR023546">
    <property type="entry name" value="MGMT"/>
</dbReference>
<dbReference type="InterPro" id="IPR036388">
    <property type="entry name" value="WH-like_DNA-bd_sf"/>
</dbReference>
<evidence type="ECO:0000256" key="5">
    <source>
        <dbReference type="ARBA" id="ARBA00022763"/>
    </source>
</evidence>
<feature type="domain" description="Methylguanine DNA methyltransferase ribonuclease-like" evidence="10">
    <location>
        <begin position="5"/>
        <end position="65"/>
    </location>
</feature>
<dbReference type="InterPro" id="IPR001497">
    <property type="entry name" value="MethylDNA_cys_MeTrfase_AS"/>
</dbReference>
<evidence type="ECO:0000256" key="7">
    <source>
        <dbReference type="ARBA" id="ARBA00049348"/>
    </source>
</evidence>
<name>A0ABM6W4T7_9STRE</name>
<dbReference type="EMBL" id="CP029490">
    <property type="protein sequence ID" value="AWN20298.1"/>
    <property type="molecule type" value="Genomic_DNA"/>
</dbReference>
<protein>
    <recommendedName>
        <fullName evidence="8">Methylated-DNA--protein-cysteine methyltransferase</fullName>
        <ecNumber evidence="8">2.1.1.63</ecNumber>
    </recommendedName>
    <alternativeName>
        <fullName evidence="8">6-O-methylguanine-DNA methyltransferase</fullName>
        <shortName evidence="8">MGMT</shortName>
    </alternativeName>
    <alternativeName>
        <fullName evidence="8">O-6-methylguanine-DNA-alkyltransferase</fullName>
    </alternativeName>
</protein>
<dbReference type="EC" id="2.1.1.63" evidence="8"/>
<evidence type="ECO:0000259" key="9">
    <source>
        <dbReference type="Pfam" id="PF01035"/>
    </source>
</evidence>
<dbReference type="HAMAP" id="MF_00772">
    <property type="entry name" value="OGT"/>
    <property type="match status" value="1"/>
</dbReference>
<dbReference type="Proteomes" id="UP000245369">
    <property type="component" value="Chromosome"/>
</dbReference>
<evidence type="ECO:0000256" key="2">
    <source>
        <dbReference type="ARBA" id="ARBA00022490"/>
    </source>
</evidence>
<dbReference type="InterPro" id="IPR036217">
    <property type="entry name" value="MethylDNA_cys_MeTrfase_DNAb"/>
</dbReference>
<evidence type="ECO:0000313" key="12">
    <source>
        <dbReference type="Proteomes" id="UP000245369"/>
    </source>
</evidence>
<comment type="subcellular location">
    <subcellularLocation>
        <location evidence="8">Cytoplasm</location>
    </subcellularLocation>
</comment>
<dbReference type="InterPro" id="IPR008332">
    <property type="entry name" value="MethylG_MeTrfase_N"/>
</dbReference>
<comment type="miscellaneous">
    <text evidence="8">This enzyme catalyzes only one turnover and therefore is not strictly catalytic. According to one definition, an enzyme is a biocatalyst that acts repeatedly and over many reaction cycles.</text>
</comment>
<evidence type="ECO:0000256" key="6">
    <source>
        <dbReference type="ARBA" id="ARBA00023204"/>
    </source>
</evidence>
<comment type="catalytic activity">
    <reaction evidence="7 8">
        <text>a 6-O-methyl-2'-deoxyguanosine in DNA + L-cysteinyl-[protein] = S-methyl-L-cysteinyl-[protein] + a 2'-deoxyguanosine in DNA</text>
        <dbReference type="Rhea" id="RHEA:24000"/>
        <dbReference type="Rhea" id="RHEA-COMP:10131"/>
        <dbReference type="Rhea" id="RHEA-COMP:10132"/>
        <dbReference type="Rhea" id="RHEA-COMP:11367"/>
        <dbReference type="Rhea" id="RHEA-COMP:11368"/>
        <dbReference type="ChEBI" id="CHEBI:29950"/>
        <dbReference type="ChEBI" id="CHEBI:82612"/>
        <dbReference type="ChEBI" id="CHEBI:85445"/>
        <dbReference type="ChEBI" id="CHEBI:85448"/>
        <dbReference type="EC" id="2.1.1.63"/>
    </reaction>
</comment>
<keyword evidence="4 8" id="KW-0808">Transferase</keyword>
<dbReference type="GeneID" id="93923409"/>
<feature type="domain" description="Methylated-DNA-[protein]-cysteine S-methyltransferase DNA binding" evidence="9">
    <location>
        <begin position="80"/>
        <end position="157"/>
    </location>
</feature>
<dbReference type="InterPro" id="IPR036631">
    <property type="entry name" value="MGMT_N_sf"/>
</dbReference>
<comment type="similarity">
    <text evidence="8">Belongs to the MGMT family.</text>
</comment>
<dbReference type="NCBIfam" id="TIGR00589">
    <property type="entry name" value="ogt"/>
    <property type="match status" value="1"/>
</dbReference>
<evidence type="ECO:0000256" key="8">
    <source>
        <dbReference type="HAMAP-Rule" id="MF_00772"/>
    </source>
</evidence>
<keyword evidence="2 8" id="KW-0963">Cytoplasm</keyword>